<dbReference type="Pfam" id="PF13639">
    <property type="entry name" value="zf-RING_2"/>
    <property type="match status" value="1"/>
</dbReference>
<keyword evidence="3" id="KW-0862">Zinc</keyword>
<evidence type="ECO:0000256" key="3">
    <source>
        <dbReference type="ARBA" id="ARBA00022833"/>
    </source>
</evidence>
<evidence type="ECO:0000313" key="9">
    <source>
        <dbReference type="Proteomes" id="UP000594263"/>
    </source>
</evidence>
<name>A0A7N0U7N4_KALFE</name>
<reference evidence="8" key="1">
    <citation type="submission" date="2021-01" db="UniProtKB">
        <authorList>
            <consortium name="EnsemblPlants"/>
        </authorList>
    </citation>
    <scope>IDENTIFICATION</scope>
</reference>
<keyword evidence="6" id="KW-0812">Transmembrane</keyword>
<evidence type="ECO:0000313" key="8">
    <source>
        <dbReference type="EnsemblPlants" id="Kaladp0058s0075.1.v1.1"/>
    </source>
</evidence>
<dbReference type="PANTHER" id="PTHR46225">
    <property type="entry name" value="C3H4 TYPE ZINC FINGER PROTEIN"/>
    <property type="match status" value="1"/>
</dbReference>
<feature type="transmembrane region" description="Helical" evidence="6">
    <location>
        <begin position="166"/>
        <end position="186"/>
    </location>
</feature>
<dbReference type="InterPro" id="IPR011016">
    <property type="entry name" value="Znf_RING-CH"/>
</dbReference>
<dbReference type="SMART" id="SM00184">
    <property type="entry name" value="RING"/>
    <property type="match status" value="1"/>
</dbReference>
<dbReference type="EnsemblPlants" id="Kaladp0058s0075.1.v1.1">
    <property type="protein sequence ID" value="Kaladp0058s0075.1.v1.1"/>
    <property type="gene ID" value="Kaladp0058s0075.v1.1"/>
</dbReference>
<feature type="transmembrane region" description="Helical" evidence="6">
    <location>
        <begin position="90"/>
        <end position="108"/>
    </location>
</feature>
<dbReference type="InterPro" id="IPR001841">
    <property type="entry name" value="Znf_RING"/>
</dbReference>
<accession>A0A7N0U7N4</accession>
<dbReference type="CDD" id="cd16454">
    <property type="entry name" value="RING-H2_PA-TM-RING"/>
    <property type="match status" value="1"/>
</dbReference>
<evidence type="ECO:0000256" key="1">
    <source>
        <dbReference type="ARBA" id="ARBA00022723"/>
    </source>
</evidence>
<dbReference type="Proteomes" id="UP000594263">
    <property type="component" value="Unplaced"/>
</dbReference>
<evidence type="ECO:0000256" key="5">
    <source>
        <dbReference type="SAM" id="MobiDB-lite"/>
    </source>
</evidence>
<keyword evidence="6" id="KW-1133">Transmembrane helix</keyword>
<dbReference type="InterPro" id="IPR013083">
    <property type="entry name" value="Znf_RING/FYVE/PHD"/>
</dbReference>
<feature type="transmembrane region" description="Helical" evidence="6">
    <location>
        <begin position="198"/>
        <end position="220"/>
    </location>
</feature>
<protein>
    <recommendedName>
        <fullName evidence="7">RING-type domain-containing protein</fullName>
    </recommendedName>
</protein>
<keyword evidence="6" id="KW-0472">Membrane</keyword>
<dbReference type="Gene3D" id="3.30.40.10">
    <property type="entry name" value="Zinc/RING finger domain, C3HC4 (zinc finger)"/>
    <property type="match status" value="1"/>
</dbReference>
<dbReference type="PANTHER" id="PTHR46225:SF2">
    <property type="entry name" value="C3H4 TYPE ZINC FINGER PROTEIN"/>
    <property type="match status" value="1"/>
</dbReference>
<keyword evidence="2 4" id="KW-0863">Zinc-finger</keyword>
<dbReference type="Gramene" id="Kaladp0058s0075.1.v1.1">
    <property type="protein sequence ID" value="Kaladp0058s0075.1.v1.1"/>
    <property type="gene ID" value="Kaladp0058s0075.v1.1"/>
</dbReference>
<evidence type="ECO:0000256" key="4">
    <source>
        <dbReference type="PROSITE-ProRule" id="PRU00175"/>
    </source>
</evidence>
<evidence type="ECO:0000259" key="7">
    <source>
        <dbReference type="PROSITE" id="PS50089"/>
    </source>
</evidence>
<organism evidence="8 9">
    <name type="scientific">Kalanchoe fedtschenkoi</name>
    <name type="common">Lavender scallops</name>
    <name type="synonym">South American air plant</name>
    <dbReference type="NCBI Taxonomy" id="63787"/>
    <lineage>
        <taxon>Eukaryota</taxon>
        <taxon>Viridiplantae</taxon>
        <taxon>Streptophyta</taxon>
        <taxon>Embryophyta</taxon>
        <taxon>Tracheophyta</taxon>
        <taxon>Spermatophyta</taxon>
        <taxon>Magnoliopsida</taxon>
        <taxon>eudicotyledons</taxon>
        <taxon>Gunneridae</taxon>
        <taxon>Pentapetalae</taxon>
        <taxon>Saxifragales</taxon>
        <taxon>Crassulaceae</taxon>
        <taxon>Kalanchoe</taxon>
    </lineage>
</organism>
<feature type="domain" description="RING-type" evidence="7">
    <location>
        <begin position="276"/>
        <end position="317"/>
    </location>
</feature>
<keyword evidence="1" id="KW-0479">Metal-binding</keyword>
<dbReference type="PROSITE" id="PS50089">
    <property type="entry name" value="ZF_RING_2"/>
    <property type="match status" value="1"/>
</dbReference>
<feature type="region of interest" description="Disordered" evidence="5">
    <location>
        <begin position="1"/>
        <end position="41"/>
    </location>
</feature>
<dbReference type="GO" id="GO:0008270">
    <property type="term" value="F:zinc ion binding"/>
    <property type="evidence" value="ECO:0007669"/>
    <property type="project" value="UniProtKB-KW"/>
</dbReference>
<evidence type="ECO:0000256" key="2">
    <source>
        <dbReference type="ARBA" id="ARBA00022771"/>
    </source>
</evidence>
<dbReference type="SUPFAM" id="SSF57850">
    <property type="entry name" value="RING/U-box"/>
    <property type="match status" value="1"/>
</dbReference>
<dbReference type="AlphaFoldDB" id="A0A7N0U7N4"/>
<feature type="compositionally biased region" description="Basic and acidic residues" evidence="5">
    <location>
        <begin position="1"/>
        <end position="15"/>
    </location>
</feature>
<dbReference type="SMART" id="SM00744">
    <property type="entry name" value="RINGv"/>
    <property type="match status" value="1"/>
</dbReference>
<proteinExistence type="predicted"/>
<keyword evidence="9" id="KW-1185">Reference proteome</keyword>
<sequence>MERPGGVADKSDHHHIVNMSASSPDDSADQPPAPLSIAASTGNSSALTSSVSFRQLLLRLELALVALQITASVVGLACSTHEKPQAEVSLRGMIAAYAIGCVAALPPLCWDHSHPHPIPAFELDFCFHRIIQFQTVLSLLAQDDTEGTASRPGPENPSTVPALVEYWRIALNAFFAYWLLIAGTEIRSVWSSSSAAPILSRLWVALFAFSCLGHVLGLIICPMLRLARILTPQGGASPELINALPAHTFKLKGGTGGVVAAGTDKERVISGDDAVCSICLATYADGDDLRELPCSHLLHRECVDKWLKIKATCPLCKSAIRL</sequence>
<evidence type="ECO:0000256" key="6">
    <source>
        <dbReference type="SAM" id="Phobius"/>
    </source>
</evidence>